<gene>
    <name evidence="2" type="ORF">I7822_12570</name>
</gene>
<dbReference type="EMBL" id="JAGDEL010000008">
    <property type="protein sequence ID" value="MBO1512505.1"/>
    <property type="molecule type" value="Genomic_DNA"/>
</dbReference>
<dbReference type="InterPro" id="IPR011048">
    <property type="entry name" value="Haem_d1_sf"/>
</dbReference>
<sequence length="360" mass="39314">MYGIKSGRSKNILTKLIGYIGTYTKGESKGVYSFTLDTEASQLGDVKAVAELDNPTYVNVSNDNKTLYAVVKEGNEGGVASYTINTQTGELSKVNSQVSEGASPCHVSVNSENRQVVTANYHKGTIESYLVDEDGTVNPAVSNMEHTGKGPHERQEKPHTHFSGFTPDEKYVIAVDLGIDKVITYKNENGKLEEAHSLLVKAGSGPRHITFHPNGKFAYVMTELSNEVITLSYNAETGIFTELQYIPTIPADFTDNSQGSAIHISSDGRFVYAGNRGHDSIAVFSVNQENGELTFVEYTSTEGNWPRDFVLDPSESFIVASNQESSNLVLFSRDKETGKLTLIQSDVSVPEPVCVKFLNV</sequence>
<dbReference type="Gene3D" id="2.130.10.10">
    <property type="entry name" value="YVTN repeat-like/Quinoprotein amine dehydrogenase"/>
    <property type="match status" value="1"/>
</dbReference>
<keyword evidence="3" id="KW-1185">Reference proteome</keyword>
<dbReference type="Proteomes" id="UP000663981">
    <property type="component" value="Unassembled WGS sequence"/>
</dbReference>
<evidence type="ECO:0000313" key="2">
    <source>
        <dbReference type="EMBL" id="MBO1512505.1"/>
    </source>
</evidence>
<organism evidence="2 3">
    <name type="scientific">Metabacillus bambusae</name>
    <dbReference type="NCBI Taxonomy" id="2795218"/>
    <lineage>
        <taxon>Bacteria</taxon>
        <taxon>Bacillati</taxon>
        <taxon>Bacillota</taxon>
        <taxon>Bacilli</taxon>
        <taxon>Bacillales</taxon>
        <taxon>Bacillaceae</taxon>
        <taxon>Metabacillus</taxon>
    </lineage>
</organism>
<accession>A0ABS3N2M1</accession>
<dbReference type="Pfam" id="PF10282">
    <property type="entry name" value="Lactonase"/>
    <property type="match status" value="1"/>
</dbReference>
<proteinExistence type="inferred from homology"/>
<reference evidence="2 3" key="1">
    <citation type="submission" date="2021-03" db="EMBL/GenBank/DDBJ databases">
        <title>Whole genome sequence of Metabacillus bambusae BG109.</title>
        <authorList>
            <person name="Jeong J.W."/>
        </authorList>
    </citation>
    <scope>NUCLEOTIDE SEQUENCE [LARGE SCALE GENOMIC DNA]</scope>
    <source>
        <strain evidence="2 3">BG109</strain>
    </source>
</reference>
<evidence type="ECO:0000256" key="1">
    <source>
        <dbReference type="ARBA" id="ARBA00005564"/>
    </source>
</evidence>
<dbReference type="SUPFAM" id="SSF51004">
    <property type="entry name" value="C-terminal (heme d1) domain of cytochrome cd1-nitrite reductase"/>
    <property type="match status" value="1"/>
</dbReference>
<dbReference type="PANTHER" id="PTHR30344">
    <property type="entry name" value="6-PHOSPHOGLUCONOLACTONASE-RELATED"/>
    <property type="match status" value="1"/>
</dbReference>
<dbReference type="PANTHER" id="PTHR30344:SF1">
    <property type="entry name" value="6-PHOSPHOGLUCONOLACTONASE"/>
    <property type="match status" value="1"/>
</dbReference>
<dbReference type="InterPro" id="IPR050282">
    <property type="entry name" value="Cycloisomerase_2"/>
</dbReference>
<name>A0ABS3N2M1_9BACI</name>
<protein>
    <submittedName>
        <fullName evidence="2">Lactonase family protein</fullName>
    </submittedName>
</protein>
<evidence type="ECO:0000313" key="3">
    <source>
        <dbReference type="Proteomes" id="UP000663981"/>
    </source>
</evidence>
<dbReference type="InterPro" id="IPR015943">
    <property type="entry name" value="WD40/YVTN_repeat-like_dom_sf"/>
</dbReference>
<dbReference type="InterPro" id="IPR019405">
    <property type="entry name" value="Lactonase_7-beta_prop"/>
</dbReference>
<comment type="similarity">
    <text evidence="1">Belongs to the cycloisomerase 2 family.</text>
</comment>
<comment type="caution">
    <text evidence="2">The sequence shown here is derived from an EMBL/GenBank/DDBJ whole genome shotgun (WGS) entry which is preliminary data.</text>
</comment>